<comment type="pathway">
    <text evidence="1">Cofactor biosynthesis; tetrahydrofolate biosynthesis; 2-amino-4-hydroxy-6-hydroxymethyl-7,8-dihydropteridine diphosphate from 7,8-dihydroneopterin triphosphate: step 4/4.</text>
</comment>
<dbReference type="OrthoDB" id="9808041at2"/>
<comment type="caution">
    <text evidence="14">The sequence shown here is derived from an EMBL/GenBank/DDBJ whole genome shotgun (WGS) entry which is preliminary data.</text>
</comment>
<protein>
    <recommendedName>
        <fullName evidence="4">2-amino-4-hydroxy-6-hydroxymethyldihydropteridine pyrophosphokinase</fullName>
        <ecNumber evidence="3">2.7.6.3</ecNumber>
    </recommendedName>
    <alternativeName>
        <fullName evidence="11">6-hydroxymethyl-7,8-dihydropterin pyrophosphokinase</fullName>
    </alternativeName>
    <alternativeName>
        <fullName evidence="12">7,8-dihydro-6-hydroxymethylpterin-pyrophosphokinase</fullName>
    </alternativeName>
</protein>
<dbReference type="Gene3D" id="3.30.70.560">
    <property type="entry name" value="7,8-Dihydro-6-hydroxymethylpterin-pyrophosphokinase HPPK"/>
    <property type="match status" value="1"/>
</dbReference>
<dbReference type="GO" id="GO:0005524">
    <property type="term" value="F:ATP binding"/>
    <property type="evidence" value="ECO:0007669"/>
    <property type="project" value="UniProtKB-KW"/>
</dbReference>
<evidence type="ECO:0000256" key="5">
    <source>
        <dbReference type="ARBA" id="ARBA00022679"/>
    </source>
</evidence>
<sequence length="158" mass="17718">MSETHHYLIAIGSNVRHPKVGNPRAVVRFTIAALEDAGLYFEAASSIVDSRPVGPSRRAYANAVVRVKTDLEPERLLRLLQDIESSAGRVRRGQPWRARVLDLDIILWDGGAYSSPDLQIPHPLFRERDFVLHPAAQIAPGWRDPVTGRTLRQLAARR</sequence>
<keyword evidence="7 14" id="KW-0418">Kinase</keyword>
<evidence type="ECO:0000256" key="11">
    <source>
        <dbReference type="ARBA" id="ARBA00029766"/>
    </source>
</evidence>
<evidence type="ECO:0000259" key="13">
    <source>
        <dbReference type="Pfam" id="PF01288"/>
    </source>
</evidence>
<evidence type="ECO:0000256" key="1">
    <source>
        <dbReference type="ARBA" id="ARBA00005051"/>
    </source>
</evidence>
<dbReference type="PANTHER" id="PTHR43071:SF1">
    <property type="entry name" value="2-AMINO-4-HYDROXY-6-HYDROXYMETHYLDIHYDROPTERIDINE PYROPHOSPHOKINASE"/>
    <property type="match status" value="1"/>
</dbReference>
<dbReference type="GO" id="GO:0003848">
    <property type="term" value="F:2-amino-4-hydroxy-6-hydroxymethyldihydropteridine diphosphokinase activity"/>
    <property type="evidence" value="ECO:0007669"/>
    <property type="project" value="UniProtKB-EC"/>
</dbReference>
<dbReference type="Proteomes" id="UP000285232">
    <property type="component" value="Unassembled WGS sequence"/>
</dbReference>
<dbReference type="InterPro" id="IPR035907">
    <property type="entry name" value="Hppk_sf"/>
</dbReference>
<keyword evidence="6" id="KW-0547">Nucleotide-binding</keyword>
<evidence type="ECO:0000256" key="2">
    <source>
        <dbReference type="ARBA" id="ARBA00005810"/>
    </source>
</evidence>
<dbReference type="NCBIfam" id="TIGR01498">
    <property type="entry name" value="folK"/>
    <property type="match status" value="1"/>
</dbReference>
<evidence type="ECO:0000313" key="14">
    <source>
        <dbReference type="EMBL" id="RJY09805.1"/>
    </source>
</evidence>
<dbReference type="GO" id="GO:0016301">
    <property type="term" value="F:kinase activity"/>
    <property type="evidence" value="ECO:0007669"/>
    <property type="project" value="UniProtKB-KW"/>
</dbReference>
<keyword evidence="5 14" id="KW-0808">Transferase</keyword>
<feature type="domain" description="7,8-dihydro-6-hydroxymethylpterin-pyrophosphokinase" evidence="13">
    <location>
        <begin position="9"/>
        <end position="140"/>
    </location>
</feature>
<comment type="similarity">
    <text evidence="2">Belongs to the HPPK family.</text>
</comment>
<proteinExistence type="inferred from homology"/>
<dbReference type="AlphaFoldDB" id="A0A419RVI6"/>
<dbReference type="InterPro" id="IPR000550">
    <property type="entry name" value="Hppk"/>
</dbReference>
<dbReference type="CDD" id="cd00483">
    <property type="entry name" value="HPPK"/>
    <property type="match status" value="1"/>
</dbReference>
<keyword evidence="15" id="KW-1185">Reference proteome</keyword>
<gene>
    <name evidence="14" type="primary">folK</name>
    <name evidence="14" type="ORF">D6201_10965</name>
</gene>
<accession>A0A419RVI6</accession>
<evidence type="ECO:0000256" key="10">
    <source>
        <dbReference type="ARBA" id="ARBA00029409"/>
    </source>
</evidence>
<dbReference type="RefSeq" id="WP_120048815.1">
    <property type="nucleotide sequence ID" value="NZ_RAHX01000001.1"/>
</dbReference>
<dbReference type="GO" id="GO:0046654">
    <property type="term" value="P:tetrahydrofolate biosynthetic process"/>
    <property type="evidence" value="ECO:0007669"/>
    <property type="project" value="UniProtKB-UniPathway"/>
</dbReference>
<evidence type="ECO:0000256" key="8">
    <source>
        <dbReference type="ARBA" id="ARBA00022840"/>
    </source>
</evidence>
<keyword evidence="9" id="KW-0289">Folate biosynthesis</keyword>
<evidence type="ECO:0000256" key="9">
    <source>
        <dbReference type="ARBA" id="ARBA00022909"/>
    </source>
</evidence>
<dbReference type="Pfam" id="PF01288">
    <property type="entry name" value="HPPK"/>
    <property type="match status" value="1"/>
</dbReference>
<dbReference type="SUPFAM" id="SSF55083">
    <property type="entry name" value="6-hydroxymethyl-7,8-dihydropterin pyrophosphokinase, HPPK"/>
    <property type="match status" value="1"/>
</dbReference>
<evidence type="ECO:0000256" key="3">
    <source>
        <dbReference type="ARBA" id="ARBA00013253"/>
    </source>
</evidence>
<keyword evidence="8" id="KW-0067">ATP-binding</keyword>
<reference evidence="14 15" key="1">
    <citation type="journal article" date="2017" name="Int. J. Syst. Evol. Microbiol.">
        <title>Erythrobacter aquimixticola sp. nov., isolated from the junction between the ocean and a freshwater spring.</title>
        <authorList>
            <person name="Park S."/>
            <person name="Jung Y.T."/>
            <person name="Choi S.J."/>
            <person name="Yoon J.H."/>
        </authorList>
    </citation>
    <scope>NUCLEOTIDE SEQUENCE [LARGE SCALE GENOMIC DNA]</scope>
    <source>
        <strain evidence="14 15">JSSK-14</strain>
    </source>
</reference>
<evidence type="ECO:0000313" key="15">
    <source>
        <dbReference type="Proteomes" id="UP000285232"/>
    </source>
</evidence>
<dbReference type="PANTHER" id="PTHR43071">
    <property type="entry name" value="2-AMINO-4-HYDROXY-6-HYDROXYMETHYLDIHYDROPTERIDINE PYROPHOSPHOKINASE"/>
    <property type="match status" value="1"/>
</dbReference>
<dbReference type="UniPathway" id="UPA00077">
    <property type="reaction ID" value="UER00155"/>
</dbReference>
<organism evidence="14 15">
    <name type="scientific">Aurantiacibacter aquimixticola</name>
    <dbReference type="NCBI Taxonomy" id="1958945"/>
    <lineage>
        <taxon>Bacteria</taxon>
        <taxon>Pseudomonadati</taxon>
        <taxon>Pseudomonadota</taxon>
        <taxon>Alphaproteobacteria</taxon>
        <taxon>Sphingomonadales</taxon>
        <taxon>Erythrobacteraceae</taxon>
        <taxon>Aurantiacibacter</taxon>
    </lineage>
</organism>
<evidence type="ECO:0000256" key="4">
    <source>
        <dbReference type="ARBA" id="ARBA00016218"/>
    </source>
</evidence>
<comment type="function">
    <text evidence="10">Catalyzes the transfer of pyrophosphate from adenosine triphosphate (ATP) to 6-hydroxymethyl-7,8-dihydropterin, an enzymatic step in folate biosynthesis pathway.</text>
</comment>
<evidence type="ECO:0000256" key="6">
    <source>
        <dbReference type="ARBA" id="ARBA00022741"/>
    </source>
</evidence>
<dbReference type="EMBL" id="RAHX01000001">
    <property type="protein sequence ID" value="RJY09805.1"/>
    <property type="molecule type" value="Genomic_DNA"/>
</dbReference>
<dbReference type="EC" id="2.7.6.3" evidence="3"/>
<evidence type="ECO:0000256" key="12">
    <source>
        <dbReference type="ARBA" id="ARBA00033413"/>
    </source>
</evidence>
<name>A0A419RVI6_9SPHN</name>
<evidence type="ECO:0000256" key="7">
    <source>
        <dbReference type="ARBA" id="ARBA00022777"/>
    </source>
</evidence>
<dbReference type="GO" id="GO:0046656">
    <property type="term" value="P:folic acid biosynthetic process"/>
    <property type="evidence" value="ECO:0007669"/>
    <property type="project" value="UniProtKB-KW"/>
</dbReference>